<gene>
    <name evidence="3" type="ORF">CRE_01194</name>
</gene>
<evidence type="ECO:0000256" key="1">
    <source>
        <dbReference type="SAM" id="MobiDB-lite"/>
    </source>
</evidence>
<reference evidence="3" key="1">
    <citation type="submission" date="2007-07" db="EMBL/GenBank/DDBJ databases">
        <title>PCAP assembly of the Caenorhabditis remanei genome.</title>
        <authorList>
            <consortium name="The Caenorhabditis remanei Sequencing Consortium"/>
            <person name="Wilson R.K."/>
        </authorList>
    </citation>
    <scope>NUCLEOTIDE SEQUENCE [LARGE SCALE GENOMIC DNA]</scope>
    <source>
        <strain evidence="3">PB4641</strain>
    </source>
</reference>
<evidence type="ECO:0000313" key="4">
    <source>
        <dbReference type="Proteomes" id="UP000008281"/>
    </source>
</evidence>
<dbReference type="EMBL" id="DS268487">
    <property type="protein sequence ID" value="EFP10597.1"/>
    <property type="molecule type" value="Genomic_DNA"/>
</dbReference>
<proteinExistence type="predicted"/>
<name>E3MWH7_CAERE</name>
<dbReference type="AlphaFoldDB" id="E3MWH7"/>
<dbReference type="InParanoid" id="E3MWH7"/>
<feature type="compositionally biased region" description="Acidic residues" evidence="1">
    <location>
        <begin position="173"/>
        <end position="230"/>
    </location>
</feature>
<sequence>MLFAYYYRIICLIVPTYLQIESHRPYWIWETESQHTLPNAARLLSAAGKKTIRSTGTRGQDTPRQPLLSFIVLCPTMANAVSSFHLLRLPEKVLTKTLQCMTAIDRHEVESLFIESEHSSCILITCYFRDDNKIKFTIWPVNIPRHFVGLPMKVRVDERNNGLVDFVEYSSRDDDEESEQYAGSDFDDDEDDFDDWDDDDDNENDNDVYDSEDERESETSDSDGDSEDTSESSSSSESEDDSEDFSDGEEKVRPAHWYLRADDVRTVINHCLEIYHKSQLSFVSFLREADMFDIDYLRQTLSGFNTVGLSILMDRTEDPQFAHQVVRLDIPAKKVNASAFIFENTESLHKVLIQNYDSILLQEPLIRNQRLKVDDLLMTNASHIEIENDSISDKELNRFIKHWIRGSNSRLKYMLLSRRDLVGFNKETVLKGITHQEFEEGVVREANVTCFSGFRAVQIPSGFNFNRHDHTKATIRMKNRLERAALELVVWD</sequence>
<dbReference type="OrthoDB" id="5882624at2759"/>
<feature type="region of interest" description="Disordered" evidence="1">
    <location>
        <begin position="167"/>
        <end position="249"/>
    </location>
</feature>
<dbReference type="HOGENOM" id="CLU_028840_1_3_1"/>
<feature type="compositionally biased region" description="Acidic residues" evidence="1">
    <location>
        <begin position="237"/>
        <end position="247"/>
    </location>
</feature>
<dbReference type="InterPro" id="IPR012885">
    <property type="entry name" value="F-box_Sdz-33"/>
</dbReference>
<dbReference type="eggNOG" id="ENOG502QQDI">
    <property type="taxonomic scope" value="Eukaryota"/>
</dbReference>
<evidence type="ECO:0000259" key="2">
    <source>
        <dbReference type="Pfam" id="PF07735"/>
    </source>
</evidence>
<feature type="domain" description="Sdz-33 F-box" evidence="2">
    <location>
        <begin position="348"/>
        <end position="414"/>
    </location>
</feature>
<accession>E3MWH7</accession>
<organism evidence="4">
    <name type="scientific">Caenorhabditis remanei</name>
    <name type="common">Caenorhabditis vulgaris</name>
    <dbReference type="NCBI Taxonomy" id="31234"/>
    <lineage>
        <taxon>Eukaryota</taxon>
        <taxon>Metazoa</taxon>
        <taxon>Ecdysozoa</taxon>
        <taxon>Nematoda</taxon>
        <taxon>Chromadorea</taxon>
        <taxon>Rhabditida</taxon>
        <taxon>Rhabditina</taxon>
        <taxon>Rhabditomorpha</taxon>
        <taxon>Rhabditoidea</taxon>
        <taxon>Rhabditidae</taxon>
        <taxon>Peloderinae</taxon>
        <taxon>Caenorhabditis</taxon>
    </lineage>
</organism>
<dbReference type="PANTHER" id="PTHR22899">
    <property type="entry name" value="CYCLIN-RELATED F-BOX FAMILY"/>
    <property type="match status" value="1"/>
</dbReference>
<dbReference type="Pfam" id="PF07735">
    <property type="entry name" value="FBA_2"/>
    <property type="match status" value="1"/>
</dbReference>
<keyword evidence="4" id="KW-1185">Reference proteome</keyword>
<dbReference type="Proteomes" id="UP000008281">
    <property type="component" value="Unassembled WGS sequence"/>
</dbReference>
<evidence type="ECO:0000313" key="3">
    <source>
        <dbReference type="EMBL" id="EFP10597.1"/>
    </source>
</evidence>
<dbReference type="InterPro" id="IPR053222">
    <property type="entry name" value="Zygotic_Embryogenesis-Asso"/>
</dbReference>
<protein>
    <recommendedName>
        <fullName evidence="2">Sdz-33 F-box domain-containing protein</fullName>
    </recommendedName>
</protein>
<dbReference type="PANTHER" id="PTHR22899:SF0">
    <property type="entry name" value="F-BOX ASSOCIATED DOMAIN-CONTAINING PROTEIN-RELATED"/>
    <property type="match status" value="1"/>
</dbReference>